<protein>
    <submittedName>
        <fullName evidence="1">Uncharacterized protein</fullName>
    </submittedName>
</protein>
<accession>A0ABR3V383</accession>
<sequence>MKRSIPNQKEDHEPYRPVLLCPLSRGISSFSPSSRMTLSPKTQTSNSRLAISRFRMFLLGLLLALMSSAQTPMTPQGAGLVSSLSARCSARSLLGL</sequence>
<dbReference type="EMBL" id="JAZHXJ010002926">
    <property type="protein sequence ID" value="KAL1836057.1"/>
    <property type="molecule type" value="Genomic_DNA"/>
</dbReference>
<name>A0ABR3V383_9PEZI</name>
<organism evidence="1 2">
    <name type="scientific">Phialemonium thermophilum</name>
    <dbReference type="NCBI Taxonomy" id="223376"/>
    <lineage>
        <taxon>Eukaryota</taxon>
        <taxon>Fungi</taxon>
        <taxon>Dikarya</taxon>
        <taxon>Ascomycota</taxon>
        <taxon>Pezizomycotina</taxon>
        <taxon>Sordariomycetes</taxon>
        <taxon>Sordariomycetidae</taxon>
        <taxon>Cephalothecales</taxon>
        <taxon>Cephalothecaceae</taxon>
        <taxon>Phialemonium</taxon>
    </lineage>
</organism>
<comment type="caution">
    <text evidence="1">The sequence shown here is derived from an EMBL/GenBank/DDBJ whole genome shotgun (WGS) entry which is preliminary data.</text>
</comment>
<keyword evidence="2" id="KW-1185">Reference proteome</keyword>
<reference evidence="1 2" key="1">
    <citation type="journal article" date="2024" name="Commun. Biol.">
        <title>Comparative genomic analysis of thermophilic fungi reveals convergent evolutionary adaptations and gene losses.</title>
        <authorList>
            <person name="Steindorff A.S."/>
            <person name="Aguilar-Pontes M.V."/>
            <person name="Robinson A.J."/>
            <person name="Andreopoulos B."/>
            <person name="LaButti K."/>
            <person name="Kuo A."/>
            <person name="Mondo S."/>
            <person name="Riley R."/>
            <person name="Otillar R."/>
            <person name="Haridas S."/>
            <person name="Lipzen A."/>
            <person name="Grimwood J."/>
            <person name="Schmutz J."/>
            <person name="Clum A."/>
            <person name="Reid I.D."/>
            <person name="Moisan M.C."/>
            <person name="Butler G."/>
            <person name="Nguyen T.T.M."/>
            <person name="Dewar K."/>
            <person name="Conant G."/>
            <person name="Drula E."/>
            <person name="Henrissat B."/>
            <person name="Hansel C."/>
            <person name="Singer S."/>
            <person name="Hutchinson M.I."/>
            <person name="de Vries R.P."/>
            <person name="Natvig D.O."/>
            <person name="Powell A.J."/>
            <person name="Tsang A."/>
            <person name="Grigoriev I.V."/>
        </authorList>
    </citation>
    <scope>NUCLEOTIDE SEQUENCE [LARGE SCALE GENOMIC DNA]</scope>
    <source>
        <strain evidence="1 2">ATCC 24622</strain>
    </source>
</reference>
<gene>
    <name evidence="1" type="ORF">VTK73DRAFT_5217</name>
</gene>
<evidence type="ECO:0000313" key="1">
    <source>
        <dbReference type="EMBL" id="KAL1836057.1"/>
    </source>
</evidence>
<evidence type="ECO:0000313" key="2">
    <source>
        <dbReference type="Proteomes" id="UP001586593"/>
    </source>
</evidence>
<proteinExistence type="predicted"/>
<dbReference type="Proteomes" id="UP001586593">
    <property type="component" value="Unassembled WGS sequence"/>
</dbReference>